<keyword evidence="3" id="KW-1185">Reference proteome</keyword>
<feature type="compositionally biased region" description="Polar residues" evidence="1">
    <location>
        <begin position="72"/>
        <end position="85"/>
    </location>
</feature>
<name>A0A2G2ZFD0_CAPAN</name>
<organism evidence="2 3">
    <name type="scientific">Capsicum annuum</name>
    <name type="common">Capsicum pepper</name>
    <dbReference type="NCBI Taxonomy" id="4072"/>
    <lineage>
        <taxon>Eukaryota</taxon>
        <taxon>Viridiplantae</taxon>
        <taxon>Streptophyta</taxon>
        <taxon>Embryophyta</taxon>
        <taxon>Tracheophyta</taxon>
        <taxon>Spermatophyta</taxon>
        <taxon>Magnoliopsida</taxon>
        <taxon>eudicotyledons</taxon>
        <taxon>Gunneridae</taxon>
        <taxon>Pentapetalae</taxon>
        <taxon>asterids</taxon>
        <taxon>lamiids</taxon>
        <taxon>Solanales</taxon>
        <taxon>Solanaceae</taxon>
        <taxon>Solanoideae</taxon>
        <taxon>Capsiceae</taxon>
        <taxon>Capsicum</taxon>
    </lineage>
</organism>
<dbReference type="Proteomes" id="UP000222542">
    <property type="component" value="Unassembled WGS sequence"/>
</dbReference>
<dbReference type="Gramene" id="PHT80688">
    <property type="protein sequence ID" value="PHT80688"/>
    <property type="gene ID" value="T459_13703"/>
</dbReference>
<evidence type="ECO:0000313" key="3">
    <source>
        <dbReference type="Proteomes" id="UP000222542"/>
    </source>
</evidence>
<evidence type="ECO:0000313" key="2">
    <source>
        <dbReference type="EMBL" id="PHT80688.1"/>
    </source>
</evidence>
<proteinExistence type="predicted"/>
<reference evidence="2 3" key="2">
    <citation type="journal article" date="2017" name="Genome Biol.">
        <title>New reference genome sequences of hot pepper reveal the massive evolution of plant disease-resistance genes by retroduplication.</title>
        <authorList>
            <person name="Kim S."/>
            <person name="Park J."/>
            <person name="Yeom S.I."/>
            <person name="Kim Y.M."/>
            <person name="Seo E."/>
            <person name="Kim K.T."/>
            <person name="Kim M.S."/>
            <person name="Lee J.M."/>
            <person name="Cheong K."/>
            <person name="Shin H.S."/>
            <person name="Kim S.B."/>
            <person name="Han K."/>
            <person name="Lee J."/>
            <person name="Park M."/>
            <person name="Lee H.A."/>
            <person name="Lee H.Y."/>
            <person name="Lee Y."/>
            <person name="Oh S."/>
            <person name="Lee J.H."/>
            <person name="Choi E."/>
            <person name="Choi E."/>
            <person name="Lee S.E."/>
            <person name="Jeon J."/>
            <person name="Kim H."/>
            <person name="Choi G."/>
            <person name="Song H."/>
            <person name="Lee J."/>
            <person name="Lee S.C."/>
            <person name="Kwon J.K."/>
            <person name="Lee H.Y."/>
            <person name="Koo N."/>
            <person name="Hong Y."/>
            <person name="Kim R.W."/>
            <person name="Kang W.H."/>
            <person name="Huh J.H."/>
            <person name="Kang B.C."/>
            <person name="Yang T.J."/>
            <person name="Lee Y.H."/>
            <person name="Bennetzen J.L."/>
            <person name="Choi D."/>
        </authorList>
    </citation>
    <scope>NUCLEOTIDE SEQUENCE [LARGE SCALE GENOMIC DNA]</scope>
    <source>
        <strain evidence="3">cv. CM334</strain>
    </source>
</reference>
<accession>A0A2G2ZFD0</accession>
<dbReference type="OMA" id="KLWASRH"/>
<reference evidence="2 3" key="1">
    <citation type="journal article" date="2014" name="Nat. Genet.">
        <title>Genome sequence of the hot pepper provides insights into the evolution of pungency in Capsicum species.</title>
        <authorList>
            <person name="Kim S."/>
            <person name="Park M."/>
            <person name="Yeom S.I."/>
            <person name="Kim Y.M."/>
            <person name="Lee J.M."/>
            <person name="Lee H.A."/>
            <person name="Seo E."/>
            <person name="Choi J."/>
            <person name="Cheong K."/>
            <person name="Kim K.T."/>
            <person name="Jung K."/>
            <person name="Lee G.W."/>
            <person name="Oh S.K."/>
            <person name="Bae C."/>
            <person name="Kim S.B."/>
            <person name="Lee H.Y."/>
            <person name="Kim S.Y."/>
            <person name="Kim M.S."/>
            <person name="Kang B.C."/>
            <person name="Jo Y.D."/>
            <person name="Yang H.B."/>
            <person name="Jeong H.J."/>
            <person name="Kang W.H."/>
            <person name="Kwon J.K."/>
            <person name="Shin C."/>
            <person name="Lim J.Y."/>
            <person name="Park J.H."/>
            <person name="Huh J.H."/>
            <person name="Kim J.S."/>
            <person name="Kim B.D."/>
            <person name="Cohen O."/>
            <person name="Paran I."/>
            <person name="Suh M.C."/>
            <person name="Lee S.B."/>
            <person name="Kim Y.K."/>
            <person name="Shin Y."/>
            <person name="Noh S.J."/>
            <person name="Park J."/>
            <person name="Seo Y.S."/>
            <person name="Kwon S.Y."/>
            <person name="Kim H.A."/>
            <person name="Park J.M."/>
            <person name="Kim H.J."/>
            <person name="Choi S.B."/>
            <person name="Bosland P.W."/>
            <person name="Reeves G."/>
            <person name="Jo S.H."/>
            <person name="Lee B.W."/>
            <person name="Cho H.T."/>
            <person name="Choi H.S."/>
            <person name="Lee M.S."/>
            <person name="Yu Y."/>
            <person name="Do Choi Y."/>
            <person name="Park B.S."/>
            <person name="van Deynze A."/>
            <person name="Ashrafi H."/>
            <person name="Hill T."/>
            <person name="Kim W.T."/>
            <person name="Pai H.S."/>
            <person name="Ahn H.K."/>
            <person name="Yeam I."/>
            <person name="Giovannoni J.J."/>
            <person name="Rose J.K."/>
            <person name="Sorensen I."/>
            <person name="Lee S.J."/>
            <person name="Kim R.W."/>
            <person name="Choi I.Y."/>
            <person name="Choi B.S."/>
            <person name="Lim J.S."/>
            <person name="Lee Y.H."/>
            <person name="Choi D."/>
        </authorList>
    </citation>
    <scope>NUCLEOTIDE SEQUENCE [LARGE SCALE GENOMIC DNA]</scope>
    <source>
        <strain evidence="3">cv. CM334</strain>
    </source>
</reference>
<comment type="caution">
    <text evidence="2">The sequence shown here is derived from an EMBL/GenBank/DDBJ whole genome shotgun (WGS) entry which is preliminary data.</text>
</comment>
<protein>
    <submittedName>
        <fullName evidence="2">Uncharacterized protein</fullName>
    </submittedName>
</protein>
<evidence type="ECO:0000256" key="1">
    <source>
        <dbReference type="SAM" id="MobiDB-lite"/>
    </source>
</evidence>
<dbReference type="AlphaFoldDB" id="A0A2G2ZFD0"/>
<sequence>MIFPLFWNHGNATTPRKLGARHSAVTSLTNTNKVNRHGSAGQYYLVSETPYILGARGSAVTRLSDTKEVASDDQSGRQYFTISKSSSHDDRANVETPRILGARHNSVTSLPDTKEVDSNEPGNRYFASDEPGNRYLASNEPGNRYLASDEPGNRYLASDEPGNRYLASDKLGNLYLAFDELENRYIAFDEPGKRNLASDEPENRYFTISKSGELGHRYESPIAHKFSSSQMWQPAVHEFEVTPRKLWASRHNGVISLSNTDEATSGGSEHQYSSILTSSAHTHRVLQTRSSGATSLSNTNKIAFFIFHMFAVEAFDSQK</sequence>
<gene>
    <name evidence="2" type="ORF">T459_13703</name>
</gene>
<feature type="region of interest" description="Disordered" evidence="1">
    <location>
        <begin position="66"/>
        <end position="133"/>
    </location>
</feature>
<dbReference type="EMBL" id="AYRZ02000005">
    <property type="protein sequence ID" value="PHT80688.1"/>
    <property type="molecule type" value="Genomic_DNA"/>
</dbReference>